<reference evidence="2 3" key="1">
    <citation type="submission" date="2016-11" db="EMBL/GenBank/DDBJ databases">
        <authorList>
            <person name="Jaros S."/>
            <person name="Januszkiewicz K."/>
            <person name="Wedrychowicz H."/>
        </authorList>
    </citation>
    <scope>NUCLEOTIDE SEQUENCE [LARGE SCALE GENOMIC DNA]</scope>
    <source>
        <strain evidence="2 3">DSM 22153</strain>
    </source>
</reference>
<dbReference type="AlphaFoldDB" id="A0A1M6YZG3"/>
<dbReference type="EMBL" id="FRBW01000001">
    <property type="protein sequence ID" value="SHL23638.1"/>
    <property type="molecule type" value="Genomic_DNA"/>
</dbReference>
<gene>
    <name evidence="2" type="ORF">SAMN05444272_0086</name>
</gene>
<name>A0A1M6YZG3_9HYPH</name>
<sequence length="59" mass="5910">MNVGSVGSGAIAQKASQVSSREMREGPGPDKINDHDADDMGGTSAPAPRGTGTLVDITV</sequence>
<feature type="compositionally biased region" description="Basic and acidic residues" evidence="1">
    <location>
        <begin position="21"/>
        <end position="35"/>
    </location>
</feature>
<dbReference type="Proteomes" id="UP000186002">
    <property type="component" value="Unassembled WGS sequence"/>
</dbReference>
<evidence type="ECO:0000313" key="3">
    <source>
        <dbReference type="Proteomes" id="UP000186002"/>
    </source>
</evidence>
<evidence type="ECO:0000256" key="1">
    <source>
        <dbReference type="SAM" id="MobiDB-lite"/>
    </source>
</evidence>
<organism evidence="2 3">
    <name type="scientific">Roseibium suaedae</name>
    <dbReference type="NCBI Taxonomy" id="735517"/>
    <lineage>
        <taxon>Bacteria</taxon>
        <taxon>Pseudomonadati</taxon>
        <taxon>Pseudomonadota</taxon>
        <taxon>Alphaproteobacteria</taxon>
        <taxon>Hyphomicrobiales</taxon>
        <taxon>Stappiaceae</taxon>
        <taxon>Roseibium</taxon>
    </lineage>
</organism>
<proteinExistence type="predicted"/>
<feature type="region of interest" description="Disordered" evidence="1">
    <location>
        <begin position="1"/>
        <end position="59"/>
    </location>
</feature>
<dbReference type="RefSeq" id="WP_073007359.1">
    <property type="nucleotide sequence ID" value="NZ_FRBW01000001.1"/>
</dbReference>
<accession>A0A1M6YZG3</accession>
<evidence type="ECO:0000313" key="2">
    <source>
        <dbReference type="EMBL" id="SHL23638.1"/>
    </source>
</evidence>
<protein>
    <submittedName>
        <fullName evidence="2">Uncharacterized protein</fullName>
    </submittedName>
</protein>
<keyword evidence="3" id="KW-1185">Reference proteome</keyword>